<gene>
    <name evidence="14" type="ORF">HF521_006738</name>
</gene>
<accession>A0A8T0ARL1</accession>
<proteinExistence type="inferred from homology"/>
<evidence type="ECO:0000313" key="15">
    <source>
        <dbReference type="Proteomes" id="UP000606274"/>
    </source>
</evidence>
<evidence type="ECO:0000256" key="1">
    <source>
        <dbReference type="ARBA" id="ARBA00004878"/>
    </source>
</evidence>
<comment type="catalytic activity">
    <reaction evidence="10">
        <text>an N-acyl-D-glucosamine = an N-acyl-D-mannosamine</text>
        <dbReference type="Rhea" id="RHEA:19033"/>
        <dbReference type="ChEBI" id="CHEBI:16062"/>
        <dbReference type="ChEBI" id="CHEBI:17274"/>
        <dbReference type="EC" id="5.1.3.8"/>
    </reaction>
    <physiologicalReaction direction="left-to-right" evidence="10">
        <dbReference type="Rhea" id="RHEA:19034"/>
    </physiologicalReaction>
    <physiologicalReaction direction="right-to-left" evidence="10">
        <dbReference type="Rhea" id="RHEA:19035"/>
    </physiologicalReaction>
</comment>
<evidence type="ECO:0000256" key="5">
    <source>
        <dbReference type="ARBA" id="ARBA00023054"/>
    </source>
</evidence>
<comment type="similarity">
    <text evidence="2">Belongs to the N-acylglucosamine 2-epimerase family.</text>
</comment>
<dbReference type="SUPFAM" id="SSF48208">
    <property type="entry name" value="Six-hairpin glycosidases"/>
    <property type="match status" value="1"/>
</dbReference>
<feature type="compositionally biased region" description="Polar residues" evidence="13">
    <location>
        <begin position="39"/>
        <end position="53"/>
    </location>
</feature>
<sequence>MQQELWLRAKSQVIASLKAVCAMRAAASHPLPPPPYNNELKNALSSSDGSSLKPTHLRTRVTNGTLINSHGFPQGFNRDNADKQNTGESSKDLNNPVKASRSHQELHKELLMAHRKGLAVCCKPELQMVLERRKKEQTQREECEQCRSPLEQVLLQRQQKQQEVMREQEQEEKIRHEVQLLEFIRLFVLLCKVGGKWSDVGSRERIEQEIRRNELLVHFPRTVTKMAALLKQYRERIRTELDRVVDFWLKYSHDEEYGGFFTCIGKDGKIYDELKYVWLQGRQVWMYCRLYRTMPRFHQPEILQAAKSGGEFLQKYARVQASDGPGKCAFCLTRDGRAVKVQRTIFSECFYVMAMDELSRVTGDKEMQSDAERMMDQLVHWVRVDSSGLGRPQLPGDSPINSMAVPMMLLCLVDQLTEGRAELAEKYRDLGDWCVSQILQHVQRDGKVILENVSLEGKELPGCQGRLQNPGHALEAGWFLLQYANARDDAELQNVAVQKFMEVPFLTGWDKEHGGLFYFLDADGHCPTQLEWKMKLWWPHCEALISYLMAYDHLRDPAMLERFKQVYDYTFTHFPDGEHGEWFGYLSQQGNVVLDFKGGPFKGFFHVPRCLYMCEKMLDHLLTTLES</sequence>
<dbReference type="Pfam" id="PF07221">
    <property type="entry name" value="GlcNAc_2-epim"/>
    <property type="match status" value="1"/>
</dbReference>
<dbReference type="FunFam" id="1.50.10.10:FF:000021">
    <property type="entry name" value="N-acylglucosamine 2-epimerase"/>
    <property type="match status" value="1"/>
</dbReference>
<evidence type="ECO:0000256" key="13">
    <source>
        <dbReference type="SAM" id="MobiDB-lite"/>
    </source>
</evidence>
<evidence type="ECO:0000256" key="7">
    <source>
        <dbReference type="ARBA" id="ARBA00031608"/>
    </source>
</evidence>
<dbReference type="AlphaFoldDB" id="A0A8T0ARL1"/>
<keyword evidence="5 12" id="KW-0175">Coiled coil</keyword>
<dbReference type="EMBL" id="JABFDY010000017">
    <property type="protein sequence ID" value="KAF7695015.1"/>
    <property type="molecule type" value="Genomic_DNA"/>
</dbReference>
<reference evidence="14" key="1">
    <citation type="submission" date="2020-08" db="EMBL/GenBank/DDBJ databases">
        <title>Chromosome-level assembly of Southern catfish (Silurus meridionalis) provides insights into visual adaptation to the nocturnal and benthic lifestyles.</title>
        <authorList>
            <person name="Zhang Y."/>
            <person name="Wang D."/>
            <person name="Peng Z."/>
        </authorList>
    </citation>
    <scope>NUCLEOTIDE SEQUENCE</scope>
    <source>
        <strain evidence="14">SWU-2019-XX</strain>
        <tissue evidence="14">Muscle</tissue>
    </source>
</reference>
<name>A0A8T0ARL1_SILME</name>
<dbReference type="Proteomes" id="UP000606274">
    <property type="component" value="Unassembled WGS sequence"/>
</dbReference>
<dbReference type="InterPro" id="IPR012341">
    <property type="entry name" value="6hp_glycosidase-like_sf"/>
</dbReference>
<protein>
    <recommendedName>
        <fullName evidence="4">N-acylglucosamine 2-epimerase</fullName>
        <ecNumber evidence="3">5.1.3.8</ecNumber>
    </recommendedName>
    <alternativeName>
        <fullName evidence="9">GlcNAc 2-epimerase</fullName>
    </alternativeName>
    <alternativeName>
        <fullName evidence="7">N-acetyl-D-glucosamine 2-epimerase</fullName>
    </alternativeName>
    <alternativeName>
        <fullName evidence="8">Renin-binding protein</fullName>
    </alternativeName>
</protein>
<dbReference type="GO" id="GO:0050121">
    <property type="term" value="F:N-acylglucosamine 2-epimerase activity"/>
    <property type="evidence" value="ECO:0007669"/>
    <property type="project" value="UniProtKB-EC"/>
</dbReference>
<evidence type="ECO:0000256" key="3">
    <source>
        <dbReference type="ARBA" id="ARBA00013176"/>
    </source>
</evidence>
<dbReference type="GO" id="GO:0005975">
    <property type="term" value="P:carbohydrate metabolic process"/>
    <property type="evidence" value="ECO:0007669"/>
    <property type="project" value="InterPro"/>
</dbReference>
<dbReference type="EC" id="5.1.3.8" evidence="3"/>
<feature type="region of interest" description="Disordered" evidence="13">
    <location>
        <begin position="29"/>
        <end position="97"/>
    </location>
</feature>
<keyword evidence="15" id="KW-1185">Reference proteome</keyword>
<evidence type="ECO:0000256" key="11">
    <source>
        <dbReference type="ARBA" id="ARBA00046544"/>
    </source>
</evidence>
<dbReference type="Pfam" id="PF06625">
    <property type="entry name" value="DUF1151"/>
    <property type="match status" value="1"/>
</dbReference>
<dbReference type="InterPro" id="IPR009533">
    <property type="entry name" value="FAM107"/>
</dbReference>
<evidence type="ECO:0000313" key="14">
    <source>
        <dbReference type="EMBL" id="KAF7695015.1"/>
    </source>
</evidence>
<dbReference type="InterPro" id="IPR008928">
    <property type="entry name" value="6-hairpin_glycosidase_sf"/>
</dbReference>
<evidence type="ECO:0000256" key="4">
    <source>
        <dbReference type="ARBA" id="ARBA00014959"/>
    </source>
</evidence>
<dbReference type="CDD" id="cd00249">
    <property type="entry name" value="AGE"/>
    <property type="match status" value="1"/>
</dbReference>
<evidence type="ECO:0000256" key="2">
    <source>
        <dbReference type="ARBA" id="ARBA00008558"/>
    </source>
</evidence>
<organism evidence="14 15">
    <name type="scientific">Silurus meridionalis</name>
    <name type="common">Southern catfish</name>
    <name type="synonym">Silurus soldatovi meridionalis</name>
    <dbReference type="NCBI Taxonomy" id="175797"/>
    <lineage>
        <taxon>Eukaryota</taxon>
        <taxon>Metazoa</taxon>
        <taxon>Chordata</taxon>
        <taxon>Craniata</taxon>
        <taxon>Vertebrata</taxon>
        <taxon>Euteleostomi</taxon>
        <taxon>Actinopterygii</taxon>
        <taxon>Neopterygii</taxon>
        <taxon>Teleostei</taxon>
        <taxon>Ostariophysi</taxon>
        <taxon>Siluriformes</taxon>
        <taxon>Siluridae</taxon>
        <taxon>Silurus</taxon>
    </lineage>
</organism>
<dbReference type="InterPro" id="IPR010819">
    <property type="entry name" value="AGE/CE"/>
</dbReference>
<dbReference type="PANTHER" id="PTHR15108">
    <property type="entry name" value="N-ACYLGLUCOSAMINE-2-EPIMERASE"/>
    <property type="match status" value="1"/>
</dbReference>
<feature type="coiled-coil region" evidence="12">
    <location>
        <begin position="150"/>
        <end position="177"/>
    </location>
</feature>
<evidence type="ECO:0000256" key="12">
    <source>
        <dbReference type="SAM" id="Coils"/>
    </source>
</evidence>
<dbReference type="InterPro" id="IPR034116">
    <property type="entry name" value="AGE_dom"/>
</dbReference>
<evidence type="ECO:0000256" key="10">
    <source>
        <dbReference type="ARBA" id="ARBA00034243"/>
    </source>
</evidence>
<dbReference type="Gene3D" id="1.50.10.10">
    <property type="match status" value="1"/>
</dbReference>
<keyword evidence="6" id="KW-0413">Isomerase</keyword>
<evidence type="ECO:0000256" key="6">
    <source>
        <dbReference type="ARBA" id="ARBA00023235"/>
    </source>
</evidence>
<evidence type="ECO:0000256" key="9">
    <source>
        <dbReference type="ARBA" id="ARBA00033215"/>
    </source>
</evidence>
<comment type="pathway">
    <text evidence="1">Amino-sugar metabolism; N-acetylneuraminate degradation.</text>
</comment>
<evidence type="ECO:0000256" key="8">
    <source>
        <dbReference type="ARBA" id="ARBA00031909"/>
    </source>
</evidence>
<comment type="caution">
    <text evidence="14">The sequence shown here is derived from an EMBL/GenBank/DDBJ whole genome shotgun (WGS) entry which is preliminary data.</text>
</comment>
<comment type="subunit">
    <text evidence="11">Homodimer. Forms a heterodimer with renin and inhibits its activity.</text>
</comment>